<organism evidence="2 3">
    <name type="scientific">Aspergillus ibericus CBS 121593</name>
    <dbReference type="NCBI Taxonomy" id="1448316"/>
    <lineage>
        <taxon>Eukaryota</taxon>
        <taxon>Fungi</taxon>
        <taxon>Dikarya</taxon>
        <taxon>Ascomycota</taxon>
        <taxon>Pezizomycotina</taxon>
        <taxon>Eurotiomycetes</taxon>
        <taxon>Eurotiomycetidae</taxon>
        <taxon>Eurotiales</taxon>
        <taxon>Aspergillaceae</taxon>
        <taxon>Aspergillus</taxon>
        <taxon>Aspergillus subgen. Circumdati</taxon>
    </lineage>
</organism>
<dbReference type="EMBL" id="KZ824522">
    <property type="protein sequence ID" value="RAK94791.1"/>
    <property type="molecule type" value="Genomic_DNA"/>
</dbReference>
<reference evidence="2 3" key="1">
    <citation type="submission" date="2018-02" db="EMBL/GenBank/DDBJ databases">
        <title>The genomes of Aspergillus section Nigri reveals drivers in fungal speciation.</title>
        <authorList>
            <consortium name="DOE Joint Genome Institute"/>
            <person name="Vesth T.C."/>
            <person name="Nybo J."/>
            <person name="Theobald S."/>
            <person name="Brandl J."/>
            <person name="Frisvad J.C."/>
            <person name="Nielsen K.F."/>
            <person name="Lyhne E.K."/>
            <person name="Kogle M.E."/>
            <person name="Kuo A."/>
            <person name="Riley R."/>
            <person name="Clum A."/>
            <person name="Nolan M."/>
            <person name="Lipzen A."/>
            <person name="Salamov A."/>
            <person name="Henrissat B."/>
            <person name="Wiebenga A."/>
            <person name="De vries R.P."/>
            <person name="Grigoriev I.V."/>
            <person name="Mortensen U.H."/>
            <person name="Andersen M.R."/>
            <person name="Baker S.E."/>
        </authorList>
    </citation>
    <scope>NUCLEOTIDE SEQUENCE [LARGE SCALE GENOMIC DNA]</scope>
    <source>
        <strain evidence="2 3">CBS 121593</strain>
    </source>
</reference>
<dbReference type="GeneID" id="37221304"/>
<gene>
    <name evidence="2" type="ORF">BO80DRAFT_370295</name>
</gene>
<evidence type="ECO:0000256" key="1">
    <source>
        <dbReference type="SAM" id="SignalP"/>
    </source>
</evidence>
<sequence length="169" mass="18456">MKSEILIVLSILFALAPATPTTPNNTQNISEIISSLPQDNNGVLYLGNDGVLRSVDASGRVVAYQQLSPDQIREYNSKFPAAEQDRLSRDFQGVDGRDVTNLDQLLNPDRNLLPPMTTTTTVSQQQPTSTNVPGRNTCGNVGCTSQRECRQNGCNNCLQADHMAMGYCH</sequence>
<dbReference type="AlphaFoldDB" id="A0A395GHD5"/>
<dbReference type="Proteomes" id="UP000249402">
    <property type="component" value="Unassembled WGS sequence"/>
</dbReference>
<feature type="chain" id="PRO_5017207285" evidence="1">
    <location>
        <begin position="19"/>
        <end position="169"/>
    </location>
</feature>
<feature type="signal peptide" evidence="1">
    <location>
        <begin position="1"/>
        <end position="18"/>
    </location>
</feature>
<proteinExistence type="predicted"/>
<keyword evidence="3" id="KW-1185">Reference proteome</keyword>
<dbReference type="STRING" id="1448316.A0A395GHD5"/>
<dbReference type="VEuPathDB" id="FungiDB:BO80DRAFT_370295"/>
<evidence type="ECO:0000313" key="2">
    <source>
        <dbReference type="EMBL" id="RAK94791.1"/>
    </source>
</evidence>
<accession>A0A395GHD5</accession>
<dbReference type="RefSeq" id="XP_025569119.1">
    <property type="nucleotide sequence ID" value="XM_025716439.1"/>
</dbReference>
<name>A0A395GHD5_9EURO</name>
<dbReference type="OrthoDB" id="3660917at2759"/>
<protein>
    <submittedName>
        <fullName evidence="2">Uncharacterized protein</fullName>
    </submittedName>
</protein>
<evidence type="ECO:0000313" key="3">
    <source>
        <dbReference type="Proteomes" id="UP000249402"/>
    </source>
</evidence>
<keyword evidence="1" id="KW-0732">Signal</keyword>